<dbReference type="PATRIC" id="fig|455.5.peg.2771"/>
<dbReference type="RefSeq" id="WP_058450458.1">
    <property type="nucleotide sequence ID" value="NZ_CAAAJF010000001.1"/>
</dbReference>
<proteinExistence type="predicted"/>
<evidence type="ECO:0000313" key="2">
    <source>
        <dbReference type="EMBL" id="KTD08440.1"/>
    </source>
</evidence>
<comment type="caution">
    <text evidence="2">The sequence shown here is derived from an EMBL/GenBank/DDBJ whole genome shotgun (WGS) entry which is preliminary data.</text>
</comment>
<dbReference type="Proteomes" id="UP000054715">
    <property type="component" value="Unassembled WGS sequence"/>
</dbReference>
<keyword evidence="5" id="KW-1185">Reference proteome</keyword>
<evidence type="ECO:0000256" key="1">
    <source>
        <dbReference type="SAM" id="MobiDB-lite"/>
    </source>
</evidence>
<feature type="compositionally biased region" description="Basic and acidic residues" evidence="1">
    <location>
        <begin position="162"/>
        <end position="175"/>
    </location>
</feature>
<dbReference type="EMBL" id="LYOZ01000052">
    <property type="protein sequence ID" value="OCH97093.1"/>
    <property type="molecule type" value="Genomic_DNA"/>
</dbReference>
<gene>
    <name evidence="3" type="ORF">A8135_05530</name>
    <name evidence="2" type="ORF">Ljam_2635</name>
</gene>
<organism evidence="2 4">
    <name type="scientific">Legionella jamestowniensis</name>
    <dbReference type="NCBI Taxonomy" id="455"/>
    <lineage>
        <taxon>Bacteria</taxon>
        <taxon>Pseudomonadati</taxon>
        <taxon>Pseudomonadota</taxon>
        <taxon>Gammaproteobacteria</taxon>
        <taxon>Legionellales</taxon>
        <taxon>Legionellaceae</taxon>
        <taxon>Legionella</taxon>
    </lineage>
</organism>
<reference evidence="3 5" key="2">
    <citation type="submission" date="2016-05" db="EMBL/GenBank/DDBJ databases">
        <authorList>
            <person name="Prochazka B."/>
            <person name="Indra A."/>
            <person name="Hasenberger P."/>
            <person name="Blaschitz M."/>
            <person name="Wagner L."/>
            <person name="Wewalka G."/>
            <person name="Sorschag S."/>
            <person name="Schmid D."/>
            <person name="Ruppitsch W."/>
        </authorList>
    </citation>
    <scope>NUCLEOTIDE SEQUENCE [LARGE SCALE GENOMIC DNA]</scope>
    <source>
        <strain evidence="3 5">974010_12</strain>
    </source>
</reference>
<dbReference type="EMBL" id="LNYG01000013">
    <property type="protein sequence ID" value="KTD08440.1"/>
    <property type="molecule type" value="Genomic_DNA"/>
</dbReference>
<dbReference type="AlphaFoldDB" id="A0A0W0UKM5"/>
<accession>A0A0W0UKM5</accession>
<sequence length="797" mass="91633">MKELIPGVFYFHDEVECIFWVTESREKNPIPLLKEIILNKNKSVTWEENETCLKISGINELYPEIVKFLRAELLRQAELDSPQRTKMNEPEHMARKFLPTSVNQVELKDRKRRKGEEEIVTIESGSSIEPKLKKGKTTKVAKNEGLNSEVTVKTRKPKKNKNGIEEKNSSFNTEEKNRLEKIEDKVTRLYNDFVSDVEKLTASMNDVKGSNSNNKEEIPEKVKEYTNNVKTLNALNKLANTFALHDEELTVLTKAFSQRQKQTGQATYPMAATYKANKPFYRSNLPGGFLFSQGGSTAGIPLKAAPVDGNYLFGRHPLYHDKDKRKDSLTDYQLLQNNKNYKAAAQLLVVLFSHMVKEYLALKGVNNLNSYALKSMICEELRRQNIDIPRQETLTAITKILAKLHLSDYLTESYIPFNNLDRRPEQQEINTENDKEEIGEDNSKVRKLWLERTVSSLPKKEKLVELPKTARKIDFNADIYDKETGRLLMSYRKKIVPSSLCSRVRATMGSITAGEMANFTRATALNDHHALDEQKVRISDKTKTRVMSVGFLGNAKSGIRMAHDFSRHRNSPVIYKLTGEIVQILEREYKAIALEEFNYCKSVVNLAEDFVIPYCELSTSADWNFDYPTSNHVDDNKFPGKHYNLLTCFYAKEEKNYSGGETYFSEYDVYFDLEEGDTLVAAFEDLLHCNAPLSFKENEEEIHDTRKYSKTSNWHRIALVAFVRGELLRLSQRSAFETSDDEVDITAQDVRKVINGTIPVKKGFSLKQFFFENYQKDFPVDEGKEEIMDTPFLNDAK</sequence>
<evidence type="ECO:0000313" key="3">
    <source>
        <dbReference type="EMBL" id="OCH97093.1"/>
    </source>
</evidence>
<protein>
    <submittedName>
        <fullName evidence="2">Uncharacterized protein</fullName>
    </submittedName>
</protein>
<reference evidence="2 4" key="1">
    <citation type="submission" date="2015-11" db="EMBL/GenBank/DDBJ databases">
        <title>Genomic analysis of 38 Legionella species identifies large and diverse effector repertoires.</title>
        <authorList>
            <person name="Burstein D."/>
            <person name="Amaro F."/>
            <person name="Zusman T."/>
            <person name="Lifshitz Z."/>
            <person name="Cohen O."/>
            <person name="Gilbert J.A."/>
            <person name="Pupko T."/>
            <person name="Shuman H.A."/>
            <person name="Segal G."/>
        </authorList>
    </citation>
    <scope>NUCLEOTIDE SEQUENCE [LARGE SCALE GENOMIC DNA]</scope>
    <source>
        <strain evidence="2 4">JA-26-G1-E2</strain>
    </source>
</reference>
<name>A0A0W0UKM5_9GAMM</name>
<dbReference type="Proteomes" id="UP000093336">
    <property type="component" value="Unassembled WGS sequence"/>
</dbReference>
<evidence type="ECO:0000313" key="5">
    <source>
        <dbReference type="Proteomes" id="UP000093336"/>
    </source>
</evidence>
<feature type="region of interest" description="Disordered" evidence="1">
    <location>
        <begin position="133"/>
        <end position="175"/>
    </location>
</feature>
<dbReference type="OrthoDB" id="5648503at2"/>
<evidence type="ECO:0000313" key="4">
    <source>
        <dbReference type="Proteomes" id="UP000054715"/>
    </source>
</evidence>